<keyword evidence="1" id="KW-0812">Transmembrane</keyword>
<proteinExistence type="predicted"/>
<accession>A0ABZ0Y4K0</accession>
<dbReference type="EMBL" id="CP140152">
    <property type="protein sequence ID" value="WQH06392.1"/>
    <property type="molecule type" value="Genomic_DNA"/>
</dbReference>
<evidence type="ECO:0000256" key="1">
    <source>
        <dbReference type="SAM" id="Phobius"/>
    </source>
</evidence>
<dbReference type="GeneID" id="43164064"/>
<sequence length="115" mass="12828">MDYDYFQWDWFGINIVVPVLGPLLVLWLFSLPTKVAALTKHIVIKSIGKGELFWAVMGMAAATCYDLDALKAIETNATSVKIANWAYAAHFCVIMFAVLMVGLKANAEHCVEDMR</sequence>
<feature type="transmembrane region" description="Helical" evidence="1">
    <location>
        <begin position="52"/>
        <end position="73"/>
    </location>
</feature>
<keyword evidence="3" id="KW-1185">Reference proteome</keyword>
<evidence type="ECO:0000313" key="2">
    <source>
        <dbReference type="EMBL" id="WQH06392.1"/>
    </source>
</evidence>
<name>A0ABZ0Y4K0_9BURK</name>
<protein>
    <submittedName>
        <fullName evidence="2">Uncharacterized protein</fullName>
    </submittedName>
</protein>
<dbReference type="RefSeq" id="WP_019922371.1">
    <property type="nucleotide sequence ID" value="NZ_CP140152.1"/>
</dbReference>
<dbReference type="Proteomes" id="UP001326110">
    <property type="component" value="Chromosome"/>
</dbReference>
<organism evidence="2 3">
    <name type="scientific">Duganella zoogloeoides</name>
    <dbReference type="NCBI Taxonomy" id="75659"/>
    <lineage>
        <taxon>Bacteria</taxon>
        <taxon>Pseudomonadati</taxon>
        <taxon>Pseudomonadota</taxon>
        <taxon>Betaproteobacteria</taxon>
        <taxon>Burkholderiales</taxon>
        <taxon>Oxalobacteraceae</taxon>
        <taxon>Telluria group</taxon>
        <taxon>Duganella</taxon>
    </lineage>
</organism>
<evidence type="ECO:0000313" key="3">
    <source>
        <dbReference type="Proteomes" id="UP001326110"/>
    </source>
</evidence>
<gene>
    <name evidence="2" type="ORF">SR858_08735</name>
</gene>
<feature type="transmembrane region" description="Helical" evidence="1">
    <location>
        <begin position="12"/>
        <end position="31"/>
    </location>
</feature>
<feature type="transmembrane region" description="Helical" evidence="1">
    <location>
        <begin position="85"/>
        <end position="105"/>
    </location>
</feature>
<keyword evidence="1" id="KW-1133">Transmembrane helix</keyword>
<reference evidence="2 3" key="1">
    <citation type="submission" date="2023-11" db="EMBL/GenBank/DDBJ databases">
        <title>MicrobeMod: A computational toolkit for identifying prokaryotic methylation and restriction-modification with nanopore sequencing.</title>
        <authorList>
            <person name="Crits-Christoph A."/>
            <person name="Kang S.C."/>
            <person name="Lee H."/>
            <person name="Ostrov N."/>
        </authorList>
    </citation>
    <scope>NUCLEOTIDE SEQUENCE [LARGE SCALE GENOMIC DNA]</scope>
    <source>
        <strain evidence="2 3">ATCC 25935</strain>
    </source>
</reference>
<keyword evidence="1" id="KW-0472">Membrane</keyword>